<evidence type="ECO:0000313" key="1">
    <source>
        <dbReference type="EMBL" id="PJZ53873.1"/>
    </source>
</evidence>
<reference evidence="1 2" key="1">
    <citation type="submission" date="2017-07" db="EMBL/GenBank/DDBJ databases">
        <title>Leptospira spp. isolated from tropical soils.</title>
        <authorList>
            <person name="Thibeaux R."/>
            <person name="Iraola G."/>
            <person name="Ferres I."/>
            <person name="Bierque E."/>
            <person name="Girault D."/>
            <person name="Soupe-Gilbert M.-E."/>
            <person name="Picardeau M."/>
            <person name="Goarant C."/>
        </authorList>
    </citation>
    <scope>NUCLEOTIDE SEQUENCE [LARGE SCALE GENOMIC DNA]</scope>
    <source>
        <strain evidence="1 2">FH2-B-C1</strain>
    </source>
</reference>
<sequence>MSVKNRSFQKNVPLKKPFVKQRSVLFQARSFEQNVGTPSNLVLSKQKSDDIKRLVLDHKKARQPTKR</sequence>
<evidence type="ECO:0000313" key="2">
    <source>
        <dbReference type="Proteomes" id="UP000232188"/>
    </source>
</evidence>
<comment type="caution">
    <text evidence="1">The sequence shown here is derived from an EMBL/GenBank/DDBJ whole genome shotgun (WGS) entry which is preliminary data.</text>
</comment>
<dbReference type="Proteomes" id="UP000232188">
    <property type="component" value="Unassembled WGS sequence"/>
</dbReference>
<dbReference type="EMBL" id="NPDV01000005">
    <property type="protein sequence ID" value="PJZ53873.1"/>
    <property type="molecule type" value="Genomic_DNA"/>
</dbReference>
<organism evidence="1 2">
    <name type="scientific">Leptospira adleri</name>
    <dbReference type="NCBI Taxonomy" id="2023186"/>
    <lineage>
        <taxon>Bacteria</taxon>
        <taxon>Pseudomonadati</taxon>
        <taxon>Spirochaetota</taxon>
        <taxon>Spirochaetia</taxon>
        <taxon>Leptospirales</taxon>
        <taxon>Leptospiraceae</taxon>
        <taxon>Leptospira</taxon>
    </lineage>
</organism>
<name>A0A2M9YQP9_9LEPT</name>
<protein>
    <submittedName>
        <fullName evidence="1">Uncharacterized protein</fullName>
    </submittedName>
</protein>
<dbReference type="AlphaFoldDB" id="A0A2M9YQP9"/>
<accession>A0A2M9YQP9</accession>
<gene>
    <name evidence="1" type="ORF">CH380_07670</name>
</gene>
<proteinExistence type="predicted"/>